<name>A0A0C1LLR0_9BACT</name>
<reference evidence="1 2" key="1">
    <citation type="submission" date="2014-11" db="EMBL/GenBank/DDBJ databases">
        <title>Genome sequence of Flavihumibacter solisilvae 3-3.</title>
        <authorList>
            <person name="Zhou G."/>
            <person name="Li M."/>
            <person name="Wang G."/>
        </authorList>
    </citation>
    <scope>NUCLEOTIDE SEQUENCE [LARGE SCALE GENOMIC DNA]</scope>
    <source>
        <strain evidence="1 2">3-3</strain>
    </source>
</reference>
<evidence type="ECO:0000313" key="2">
    <source>
        <dbReference type="Proteomes" id="UP000031408"/>
    </source>
</evidence>
<organism evidence="1 2">
    <name type="scientific">Flavihumibacter solisilvae</name>
    <dbReference type="NCBI Taxonomy" id="1349421"/>
    <lineage>
        <taxon>Bacteria</taxon>
        <taxon>Pseudomonadati</taxon>
        <taxon>Bacteroidota</taxon>
        <taxon>Chitinophagia</taxon>
        <taxon>Chitinophagales</taxon>
        <taxon>Chitinophagaceae</taxon>
        <taxon>Flavihumibacter</taxon>
    </lineage>
</organism>
<gene>
    <name evidence="1" type="ORF">OI18_00510</name>
</gene>
<protein>
    <submittedName>
        <fullName evidence="1">Uncharacterized protein</fullName>
    </submittedName>
</protein>
<dbReference type="RefSeq" id="WP_039136086.1">
    <property type="nucleotide sequence ID" value="NZ_JSVC01000001.1"/>
</dbReference>
<keyword evidence="2" id="KW-1185">Reference proteome</keyword>
<evidence type="ECO:0000313" key="1">
    <source>
        <dbReference type="EMBL" id="KIC96283.1"/>
    </source>
</evidence>
<sequence>MRTKGTTLLLAGLAAYAYYKFSKMSREDRDKMVGNLKEKGKKWMNQMRHSDGTTKSVHS</sequence>
<accession>A0A0C1LLR0</accession>
<dbReference type="Proteomes" id="UP000031408">
    <property type="component" value="Unassembled WGS sequence"/>
</dbReference>
<proteinExistence type="predicted"/>
<dbReference type="AlphaFoldDB" id="A0A0C1LLR0"/>
<comment type="caution">
    <text evidence="1">The sequence shown here is derived from an EMBL/GenBank/DDBJ whole genome shotgun (WGS) entry which is preliminary data.</text>
</comment>
<dbReference type="EMBL" id="JSVC01000001">
    <property type="protein sequence ID" value="KIC96283.1"/>
    <property type="molecule type" value="Genomic_DNA"/>
</dbReference>